<dbReference type="OrthoDB" id="1099063at2759"/>
<keyword evidence="1" id="KW-0862">Zinc</keyword>
<gene>
    <name evidence="6" type="ORF">IWQ60_000632</name>
</gene>
<feature type="domain" description="RRM" evidence="4">
    <location>
        <begin position="4"/>
        <end position="75"/>
    </location>
</feature>
<keyword evidence="1" id="KW-0479">Metal-binding</keyword>
<evidence type="ECO:0000256" key="1">
    <source>
        <dbReference type="PROSITE-ProRule" id="PRU00047"/>
    </source>
</evidence>
<keyword evidence="1" id="KW-0863">Zinc-finger</keyword>
<dbReference type="CDD" id="cd00590">
    <property type="entry name" value="RRM_SF"/>
    <property type="match status" value="1"/>
</dbReference>
<evidence type="ECO:0000313" key="6">
    <source>
        <dbReference type="EMBL" id="KAJ1930089.1"/>
    </source>
</evidence>
<dbReference type="Gene3D" id="4.10.60.10">
    <property type="entry name" value="Zinc finger, CCHC-type"/>
    <property type="match status" value="1"/>
</dbReference>
<proteinExistence type="predicted"/>
<comment type="caution">
    <text evidence="6">The sequence shown here is derived from an EMBL/GenBank/DDBJ whole genome shotgun (WGS) entry which is preliminary data.</text>
</comment>
<dbReference type="SMART" id="SM00360">
    <property type="entry name" value="RRM"/>
    <property type="match status" value="1"/>
</dbReference>
<accession>A0A9W8DXE6</accession>
<dbReference type="Proteomes" id="UP001150569">
    <property type="component" value="Unassembled WGS sequence"/>
</dbReference>
<dbReference type="InterPro" id="IPR000504">
    <property type="entry name" value="RRM_dom"/>
</dbReference>
<protein>
    <submittedName>
        <fullName evidence="6">Uncharacterized protein</fullName>
    </submittedName>
</protein>
<feature type="domain" description="CCHC-type" evidence="5">
    <location>
        <begin position="89"/>
        <end position="104"/>
    </location>
</feature>
<dbReference type="PROSITE" id="PS50158">
    <property type="entry name" value="ZF_CCHC"/>
    <property type="match status" value="1"/>
</dbReference>
<feature type="region of interest" description="Disordered" evidence="3">
    <location>
        <begin position="100"/>
        <end position="250"/>
    </location>
</feature>
<name>A0A9W8DXE6_9FUNG</name>
<evidence type="ECO:0000313" key="7">
    <source>
        <dbReference type="Proteomes" id="UP001150569"/>
    </source>
</evidence>
<organism evidence="6 7">
    <name type="scientific">Tieghemiomyces parasiticus</name>
    <dbReference type="NCBI Taxonomy" id="78921"/>
    <lineage>
        <taxon>Eukaryota</taxon>
        <taxon>Fungi</taxon>
        <taxon>Fungi incertae sedis</taxon>
        <taxon>Zoopagomycota</taxon>
        <taxon>Kickxellomycotina</taxon>
        <taxon>Dimargaritomycetes</taxon>
        <taxon>Dimargaritales</taxon>
        <taxon>Dimargaritaceae</taxon>
        <taxon>Tieghemiomyces</taxon>
    </lineage>
</organism>
<dbReference type="GO" id="GO:0008270">
    <property type="term" value="F:zinc ion binding"/>
    <property type="evidence" value="ECO:0007669"/>
    <property type="project" value="UniProtKB-KW"/>
</dbReference>
<dbReference type="Gene3D" id="3.30.70.330">
    <property type="match status" value="1"/>
</dbReference>
<dbReference type="PANTHER" id="PTHR48038">
    <property type="entry name" value="RIBONUCLEOPROTEIN RB97D"/>
    <property type="match status" value="1"/>
</dbReference>
<dbReference type="EMBL" id="JANBPT010000016">
    <property type="protein sequence ID" value="KAJ1930089.1"/>
    <property type="molecule type" value="Genomic_DNA"/>
</dbReference>
<evidence type="ECO:0000259" key="5">
    <source>
        <dbReference type="PROSITE" id="PS50158"/>
    </source>
</evidence>
<keyword evidence="7" id="KW-1185">Reference proteome</keyword>
<dbReference type="PANTHER" id="PTHR48038:SF1">
    <property type="entry name" value="RIBONUCLEOPROTEIN RB97D"/>
    <property type="match status" value="1"/>
</dbReference>
<dbReference type="Pfam" id="PF00098">
    <property type="entry name" value="zf-CCHC"/>
    <property type="match status" value="1"/>
</dbReference>
<evidence type="ECO:0000256" key="3">
    <source>
        <dbReference type="SAM" id="MobiDB-lite"/>
    </source>
</evidence>
<feature type="compositionally biased region" description="Basic residues" evidence="3">
    <location>
        <begin position="138"/>
        <end position="155"/>
    </location>
</feature>
<dbReference type="Pfam" id="PF00076">
    <property type="entry name" value="RRM_1"/>
    <property type="match status" value="1"/>
</dbReference>
<evidence type="ECO:0000256" key="2">
    <source>
        <dbReference type="PROSITE-ProRule" id="PRU00176"/>
    </source>
</evidence>
<evidence type="ECO:0000259" key="4">
    <source>
        <dbReference type="PROSITE" id="PS50102"/>
    </source>
</evidence>
<feature type="compositionally biased region" description="Basic and acidic residues" evidence="3">
    <location>
        <begin position="167"/>
        <end position="228"/>
    </location>
</feature>
<dbReference type="GO" id="GO:0003723">
    <property type="term" value="F:RNA binding"/>
    <property type="evidence" value="ECO:0007669"/>
    <property type="project" value="UniProtKB-UniRule"/>
</dbReference>
<dbReference type="InterPro" id="IPR012677">
    <property type="entry name" value="Nucleotide-bd_a/b_plait_sf"/>
</dbReference>
<dbReference type="SUPFAM" id="SSF54928">
    <property type="entry name" value="RNA-binding domain, RBD"/>
    <property type="match status" value="1"/>
</dbReference>
<dbReference type="SMART" id="SM00343">
    <property type="entry name" value="ZnF_C2HC"/>
    <property type="match status" value="1"/>
</dbReference>
<feature type="compositionally biased region" description="Basic and acidic residues" evidence="3">
    <location>
        <begin position="100"/>
        <end position="137"/>
    </location>
</feature>
<keyword evidence="2" id="KW-0694">RNA-binding</keyword>
<reference evidence="6" key="1">
    <citation type="submission" date="2022-07" db="EMBL/GenBank/DDBJ databases">
        <title>Phylogenomic reconstructions and comparative analyses of Kickxellomycotina fungi.</title>
        <authorList>
            <person name="Reynolds N.K."/>
            <person name="Stajich J.E."/>
            <person name="Barry K."/>
            <person name="Grigoriev I.V."/>
            <person name="Crous P."/>
            <person name="Smith M.E."/>
        </authorList>
    </citation>
    <scope>NUCLEOTIDE SEQUENCE</scope>
    <source>
        <strain evidence="6">RSA 861</strain>
    </source>
</reference>
<dbReference type="AlphaFoldDB" id="A0A9W8DXE6"/>
<sequence>MSNTTLFIGNISYEITRRDLEEEFGRFGEIIRIEIKRNGFAFVEFRDIRDAEACFRKTADLQLCGRHLAVDYAKSNRAPRRDGEGHSGCFSCGRPGHFARECPDDPRRSNDYRSSRRDYDDDRRGYGGRRDYDDRRGRSPPRRGRSRSPYGRRSRSPYGGGRRGRSPPRDSSPRRRGDRSPAPRASRSDGRRDDRSPPRRDDRSPPRRDDRSPPRRDDRSPPRRERSRSPVVAERSASPRPAGGADEPWN</sequence>
<dbReference type="PROSITE" id="PS50102">
    <property type="entry name" value="RRM"/>
    <property type="match status" value="1"/>
</dbReference>
<dbReference type="InterPro" id="IPR035979">
    <property type="entry name" value="RBD_domain_sf"/>
</dbReference>
<dbReference type="InterPro" id="IPR001878">
    <property type="entry name" value="Znf_CCHC"/>
</dbReference>